<name>A0A1K1PFI2_RUMFL</name>
<protein>
    <submittedName>
        <fullName evidence="1">Uncharacterized protein</fullName>
    </submittedName>
</protein>
<dbReference type="RefSeq" id="WP_072300932.1">
    <property type="nucleotide sequence ID" value="NZ_FPIP01000008.1"/>
</dbReference>
<evidence type="ECO:0000313" key="2">
    <source>
        <dbReference type="Proteomes" id="UP000183461"/>
    </source>
</evidence>
<reference evidence="2" key="1">
    <citation type="submission" date="2016-11" db="EMBL/GenBank/DDBJ databases">
        <authorList>
            <person name="Varghese N."/>
            <person name="Submissions S."/>
        </authorList>
    </citation>
    <scope>NUCLEOTIDE SEQUENCE [LARGE SCALE GENOMIC DNA]</scope>
    <source>
        <strain evidence="2">YL228</strain>
    </source>
</reference>
<organism evidence="1 2">
    <name type="scientific">Ruminococcus flavefaciens</name>
    <dbReference type="NCBI Taxonomy" id="1265"/>
    <lineage>
        <taxon>Bacteria</taxon>
        <taxon>Bacillati</taxon>
        <taxon>Bacillota</taxon>
        <taxon>Clostridia</taxon>
        <taxon>Eubacteriales</taxon>
        <taxon>Oscillospiraceae</taxon>
        <taxon>Ruminococcus</taxon>
    </lineage>
</organism>
<accession>A0A1K1PFI2</accession>
<sequence length="651" mass="76282">MKDNDLLFDLDDEAIEKLAQEFPVLTDEEKERIYAMSERKYNITEDTNTGFNSETEVSGVDVYKRPKWRTASIAASLALLIGAGSFGGYNIAKQFSNGDNNDPDVPTTVSEDMSQALTEVSEDPRTEECRKTAEALLDEYNDFITPYIEEELPESPDYPEYELTDEQYESMSEEEIEAYNIEHEKLCRQIDEEYSKYFDNIWYDVRSNSYPYSTSEIQYGYWSYQYYSSGMKFKNTDEVMSKALSFMSQSLIDKQFPDLIGEELTNYEPNRIYDHDNEDYPDFGTYAMYNGKLYCSSLGCDNEGNDHINSTYKFYKYKNEPAEIYDITDDSFTAVVKYEFTNIPNKYDMSMKVVNRDGKWIIDDIEPTGPELDRQKLDVIDKMMNSVDLYDKISAKSASLYKIPDDSPAKVKDHSILFNILYADNRAARSCRYGYYGDRYNGSDDISDLAEYAKKTIDSDHERENEDYCDGEKYYYWHNPTDLDGDDSNGKEYEWYDWNNYFYRDSDADKYKGFEALRLNSHHEINNYERSTYKPVLCPNGQELATSYLYELNKWDITGDINFEGRDCYIIEGVRPDAEYNYDPNYEGLDVVNFKLYIDKETGIPMVTMTYLKNGDINEVEMYFDVKFNDKAEPVPEQDMSWFDTSWENYK</sequence>
<dbReference type="Proteomes" id="UP000183461">
    <property type="component" value="Unassembled WGS sequence"/>
</dbReference>
<dbReference type="Gene3D" id="2.50.20.10">
    <property type="entry name" value="Lipoprotein localisation LolA/LolB/LppX"/>
    <property type="match status" value="1"/>
</dbReference>
<dbReference type="AlphaFoldDB" id="A0A1K1PFI2"/>
<proteinExistence type="predicted"/>
<evidence type="ECO:0000313" key="1">
    <source>
        <dbReference type="EMBL" id="SFW46249.1"/>
    </source>
</evidence>
<gene>
    <name evidence="1" type="ORF">SAMN02910280_2735</name>
</gene>
<dbReference type="EMBL" id="FPIP01000008">
    <property type="protein sequence ID" value="SFW46249.1"/>
    <property type="molecule type" value="Genomic_DNA"/>
</dbReference>